<sequence>MDPGTGYFVYVTTAGNWRYEGTAYTSISATLSTGLNCVGWVNETGSALPGALSSIDGSYRYVARWNAGTQSYEVYLPGAPAVFNDFATMDRGEGYFIAATAGCTLTYP</sequence>
<comment type="caution">
    <text evidence="1">The sequence shown here is derived from an EMBL/GenBank/DDBJ whole genome shotgun (WGS) entry which is preliminary data.</text>
</comment>
<reference evidence="1" key="1">
    <citation type="submission" date="2020-10" db="EMBL/GenBank/DDBJ databases">
        <authorList>
            <person name="Hahn C.J."/>
            <person name="Laso-Perez R."/>
            <person name="Vulcano F."/>
            <person name="Vaziourakis K.-M."/>
            <person name="Stokke R."/>
            <person name="Steen I.H."/>
            <person name="Teske A."/>
            <person name="Boetius A."/>
            <person name="Liebeke M."/>
            <person name="Amann R."/>
            <person name="Knittel K."/>
        </authorList>
    </citation>
    <scope>NUCLEOTIDE SEQUENCE</scope>
    <source>
        <strain evidence="1">Gfbio:e3339647-f889-4370-9287-4fb5cb688e4c:AG392D22_GoMArc1</strain>
    </source>
</reference>
<protein>
    <submittedName>
        <fullName evidence="1">Uncharacterized protein</fullName>
    </submittedName>
</protein>
<evidence type="ECO:0000313" key="1">
    <source>
        <dbReference type="EMBL" id="CAD6493686.1"/>
    </source>
</evidence>
<organism evidence="1 2">
    <name type="scientific">Candidatus Argoarchaeum ethanivorans</name>
    <dbReference type="NCBI Taxonomy" id="2608793"/>
    <lineage>
        <taxon>Archaea</taxon>
        <taxon>Methanobacteriati</taxon>
        <taxon>Methanobacteriota</taxon>
        <taxon>Stenosarchaea group</taxon>
        <taxon>Methanomicrobia</taxon>
        <taxon>Methanosarcinales</taxon>
        <taxon>Methanosarcinales incertae sedis</taxon>
        <taxon>GOM Arc I cluster</taxon>
        <taxon>Candidatus Argoarchaeum</taxon>
    </lineage>
</organism>
<proteinExistence type="predicted"/>
<evidence type="ECO:0000313" key="2">
    <source>
        <dbReference type="Proteomes" id="UP000634805"/>
    </source>
</evidence>
<dbReference type="EMBL" id="CAJHIS010000014">
    <property type="protein sequence ID" value="CAD6493686.1"/>
    <property type="molecule type" value="Genomic_DNA"/>
</dbReference>
<dbReference type="AlphaFoldDB" id="A0A811T8F0"/>
<accession>A0A811T8F0</accession>
<name>A0A811T8F0_9EURY</name>
<dbReference type="Proteomes" id="UP000634805">
    <property type="component" value="Unassembled WGS sequence"/>
</dbReference>
<gene>
    <name evidence="1" type="ORF">EMLJLAPB_00595</name>
</gene>